<evidence type="ECO:0000313" key="2">
    <source>
        <dbReference type="EMBL" id="GGJ65986.1"/>
    </source>
</evidence>
<dbReference type="InterPro" id="IPR011051">
    <property type="entry name" value="RmlC_Cupin_sf"/>
</dbReference>
<accession>A0ABQ2DNQ8</accession>
<dbReference type="EMBL" id="BMKX01000006">
    <property type="protein sequence ID" value="GGJ65986.1"/>
    <property type="molecule type" value="Genomic_DNA"/>
</dbReference>
<organism evidence="2 3">
    <name type="scientific">Glutamicibacter ardleyensis</name>
    <dbReference type="NCBI Taxonomy" id="225894"/>
    <lineage>
        <taxon>Bacteria</taxon>
        <taxon>Bacillati</taxon>
        <taxon>Actinomycetota</taxon>
        <taxon>Actinomycetes</taxon>
        <taxon>Micrococcales</taxon>
        <taxon>Micrococcaceae</taxon>
        <taxon>Glutamicibacter</taxon>
    </lineage>
</organism>
<dbReference type="GeneID" id="303304954"/>
<dbReference type="Proteomes" id="UP000606115">
    <property type="component" value="Unassembled WGS sequence"/>
</dbReference>
<feature type="domain" description="DUF2249" evidence="1">
    <location>
        <begin position="10"/>
        <end position="78"/>
    </location>
</feature>
<evidence type="ECO:0000313" key="3">
    <source>
        <dbReference type="Proteomes" id="UP000606115"/>
    </source>
</evidence>
<dbReference type="Pfam" id="PF10006">
    <property type="entry name" value="DUF2249"/>
    <property type="match status" value="1"/>
</dbReference>
<protein>
    <recommendedName>
        <fullName evidence="1">DUF2249 domain-containing protein</fullName>
    </recommendedName>
</protein>
<gene>
    <name evidence="2" type="ORF">GCM10007173_26080</name>
</gene>
<dbReference type="CDD" id="cd02208">
    <property type="entry name" value="cupin_RmlC-like"/>
    <property type="match status" value="1"/>
</dbReference>
<evidence type="ECO:0000259" key="1">
    <source>
        <dbReference type="Pfam" id="PF10006"/>
    </source>
</evidence>
<keyword evidence="3" id="KW-1185">Reference proteome</keyword>
<comment type="caution">
    <text evidence="2">The sequence shown here is derived from an EMBL/GenBank/DDBJ whole genome shotgun (WGS) entry which is preliminary data.</text>
</comment>
<sequence>MDEQTGGQVVDVRNIPKAERHPKIMAAYNALPAGGYLSLLNDHEPVNLHKEFERNLPGTYTWQATERIGGDWEIIITKLASTPAPRIMTNTAWLGEQENTLDGAIWKLEPDARDLDANIIALQPNQEIGEHRGPDLDVLIHVFEGTGTLHTEIDSISLNLGDVLYLPARSRRHFVAGVHGLKYFSVHQRKKTLGLMPTLRTKND</sequence>
<dbReference type="InterPro" id="IPR014710">
    <property type="entry name" value="RmlC-like_jellyroll"/>
</dbReference>
<reference evidence="3" key="1">
    <citation type="journal article" date="2019" name="Int. J. Syst. Evol. Microbiol.">
        <title>The Global Catalogue of Microorganisms (GCM) 10K type strain sequencing project: providing services to taxonomists for standard genome sequencing and annotation.</title>
        <authorList>
            <consortium name="The Broad Institute Genomics Platform"/>
            <consortium name="The Broad Institute Genome Sequencing Center for Infectious Disease"/>
            <person name="Wu L."/>
            <person name="Ma J."/>
        </authorList>
    </citation>
    <scope>NUCLEOTIDE SEQUENCE [LARGE SCALE GENOMIC DNA]</scope>
    <source>
        <strain evidence="3">CGMCC 1.3685</strain>
    </source>
</reference>
<dbReference type="InterPro" id="IPR018720">
    <property type="entry name" value="DUF2249"/>
</dbReference>
<dbReference type="SUPFAM" id="SSF51182">
    <property type="entry name" value="RmlC-like cupins"/>
    <property type="match status" value="1"/>
</dbReference>
<dbReference type="Gene3D" id="2.60.120.10">
    <property type="entry name" value="Jelly Rolls"/>
    <property type="match status" value="1"/>
</dbReference>
<dbReference type="RefSeq" id="WP_096254691.1">
    <property type="nucleotide sequence ID" value="NZ_BMKX01000006.1"/>
</dbReference>
<proteinExistence type="predicted"/>
<name>A0ABQ2DNQ8_9MICC</name>